<protein>
    <submittedName>
        <fullName evidence="2">Uncharacterized protein</fullName>
    </submittedName>
</protein>
<evidence type="ECO:0000313" key="2">
    <source>
        <dbReference type="EMBL" id="WVY94833.1"/>
    </source>
</evidence>
<accession>A0AAQ3RGS4</accession>
<keyword evidence="3" id="KW-1185">Reference proteome</keyword>
<sequence length="157" mass="17053">MLTKLNTISVNDSIGAGAGGESDATVTSRLSRERTSSICSGVMREARSEGCHCGKTGSGVAKILGDGSAAELRREALWKEGSEGEPLALVLLLLLEVNASLWWLLWLWWWWLLLSRVTEGVLAVATVAEPLFRRCGGTYDIVWRNLLVVVVALLGKK</sequence>
<name>A0AAQ3RGS4_VIGMU</name>
<keyword evidence="1" id="KW-0812">Transmembrane</keyword>
<dbReference type="EMBL" id="CP144691">
    <property type="protein sequence ID" value="WVY94833.1"/>
    <property type="molecule type" value="Genomic_DNA"/>
</dbReference>
<feature type="transmembrane region" description="Helical" evidence="1">
    <location>
        <begin position="87"/>
        <end position="111"/>
    </location>
</feature>
<dbReference type="AlphaFoldDB" id="A0AAQ3RGS4"/>
<proteinExistence type="predicted"/>
<reference evidence="2 3" key="1">
    <citation type="journal article" date="2023" name="Life. Sci Alliance">
        <title>Evolutionary insights into 3D genome organization and epigenetic landscape of Vigna mungo.</title>
        <authorList>
            <person name="Junaid A."/>
            <person name="Singh B."/>
            <person name="Bhatia S."/>
        </authorList>
    </citation>
    <scope>NUCLEOTIDE SEQUENCE [LARGE SCALE GENOMIC DNA]</scope>
    <source>
        <strain evidence="2">Urdbean</strain>
    </source>
</reference>
<keyword evidence="1" id="KW-0472">Membrane</keyword>
<evidence type="ECO:0000313" key="3">
    <source>
        <dbReference type="Proteomes" id="UP001374535"/>
    </source>
</evidence>
<gene>
    <name evidence="2" type="ORF">V8G54_033921</name>
</gene>
<evidence type="ECO:0000256" key="1">
    <source>
        <dbReference type="SAM" id="Phobius"/>
    </source>
</evidence>
<organism evidence="2 3">
    <name type="scientific">Vigna mungo</name>
    <name type="common">Black gram</name>
    <name type="synonym">Phaseolus mungo</name>
    <dbReference type="NCBI Taxonomy" id="3915"/>
    <lineage>
        <taxon>Eukaryota</taxon>
        <taxon>Viridiplantae</taxon>
        <taxon>Streptophyta</taxon>
        <taxon>Embryophyta</taxon>
        <taxon>Tracheophyta</taxon>
        <taxon>Spermatophyta</taxon>
        <taxon>Magnoliopsida</taxon>
        <taxon>eudicotyledons</taxon>
        <taxon>Gunneridae</taxon>
        <taxon>Pentapetalae</taxon>
        <taxon>rosids</taxon>
        <taxon>fabids</taxon>
        <taxon>Fabales</taxon>
        <taxon>Fabaceae</taxon>
        <taxon>Papilionoideae</taxon>
        <taxon>50 kb inversion clade</taxon>
        <taxon>NPAAA clade</taxon>
        <taxon>indigoferoid/millettioid clade</taxon>
        <taxon>Phaseoleae</taxon>
        <taxon>Vigna</taxon>
    </lineage>
</organism>
<dbReference type="Proteomes" id="UP001374535">
    <property type="component" value="Chromosome 10"/>
</dbReference>
<keyword evidence="1" id="KW-1133">Transmembrane helix</keyword>